<dbReference type="GO" id="GO:0016787">
    <property type="term" value="F:hydrolase activity"/>
    <property type="evidence" value="ECO:0007669"/>
    <property type="project" value="UniProtKB-KW"/>
</dbReference>
<proteinExistence type="inferred from homology"/>
<dbReference type="GO" id="GO:0046872">
    <property type="term" value="F:metal ion binding"/>
    <property type="evidence" value="ECO:0007669"/>
    <property type="project" value="UniProtKB-KW"/>
</dbReference>
<evidence type="ECO:0000256" key="3">
    <source>
        <dbReference type="ARBA" id="ARBA00006958"/>
    </source>
</evidence>
<dbReference type="InterPro" id="IPR027806">
    <property type="entry name" value="HARBI1_dom"/>
</dbReference>
<dbReference type="AlphaFoldDB" id="A0A068V8G9"/>
<dbReference type="Gramene" id="CDP16847">
    <property type="protein sequence ID" value="CDP16847"/>
    <property type="gene ID" value="GSCOC_T00019397001"/>
</dbReference>
<comment type="similarity">
    <text evidence="3">Belongs to the HARBI1 family.</text>
</comment>
<protein>
    <recommendedName>
        <fullName evidence="9">DDE Tnp4 domain-containing protein</fullName>
    </recommendedName>
</protein>
<sequence length="390" mass="44235">MGPIRVHKKRKVDKKMEPSNIASGSSEEASADWFDALAKKIASNLNSSPSKGLDSFESMFNMSRKTFEYVCSLAREHMMVKTHCAFSNGKPMSLYDQVALALRRLSSGSSLITIGDSFGTHHSTVSQVTWRFVEAIERKGIQHIRWPSTENELMEIKSKFEQIRGLPNCCGAIDTTHIVMLLSTSEPRTDVWLDSKENHSMPLQAIVGPNMKFLDVFSGLPGMFSESSLMRYSSFYNKCQNGERLGKKERLSEEAELQEYIIGDSAYPLLPWLLTPYQGKELSQTKADFNKRLFATHIVAQRALARLKDVWKIINGVMWRPDKHKLPRFILVCCILHNIIIDMEDEVLDDVPLSHHHDPGYGQVVCNSADETASVLRDKLALYLSERRHP</sequence>
<dbReference type="PANTHER" id="PTHR22930">
    <property type="match status" value="1"/>
</dbReference>
<dbReference type="GO" id="GO:0005634">
    <property type="term" value="C:nucleus"/>
    <property type="evidence" value="ECO:0007669"/>
    <property type="project" value="UniProtKB-SubCell"/>
</dbReference>
<dbReference type="InterPro" id="IPR045249">
    <property type="entry name" value="HARBI1-like"/>
</dbReference>
<dbReference type="Pfam" id="PF13359">
    <property type="entry name" value="DDE_Tnp_4"/>
    <property type="match status" value="1"/>
</dbReference>
<evidence type="ECO:0000256" key="7">
    <source>
        <dbReference type="ARBA" id="ARBA00023242"/>
    </source>
</evidence>
<evidence type="ECO:0000256" key="2">
    <source>
        <dbReference type="ARBA" id="ARBA00004123"/>
    </source>
</evidence>
<keyword evidence="6" id="KW-0378">Hydrolase</keyword>
<keyword evidence="7" id="KW-0539">Nucleus</keyword>
<feature type="domain" description="DDE Tnp4" evidence="9">
    <location>
        <begin position="173"/>
        <end position="338"/>
    </location>
</feature>
<evidence type="ECO:0000256" key="8">
    <source>
        <dbReference type="SAM" id="MobiDB-lite"/>
    </source>
</evidence>
<evidence type="ECO:0000259" key="9">
    <source>
        <dbReference type="Pfam" id="PF13359"/>
    </source>
</evidence>
<dbReference type="FunCoup" id="A0A068V8G9">
    <property type="interactions" value="598"/>
</dbReference>
<dbReference type="OMA" id="MINSEQD"/>
<comment type="cofactor">
    <cofactor evidence="1">
        <name>a divalent metal cation</name>
        <dbReference type="ChEBI" id="CHEBI:60240"/>
    </cofactor>
</comment>
<evidence type="ECO:0000313" key="11">
    <source>
        <dbReference type="Proteomes" id="UP000295252"/>
    </source>
</evidence>
<dbReference type="InParanoid" id="A0A068V8G9"/>
<keyword evidence="4" id="KW-0540">Nuclease</keyword>
<dbReference type="GO" id="GO:0004518">
    <property type="term" value="F:nuclease activity"/>
    <property type="evidence" value="ECO:0007669"/>
    <property type="project" value="UniProtKB-KW"/>
</dbReference>
<gene>
    <name evidence="10" type="ORF">GSCOC_T00019397001</name>
</gene>
<reference evidence="11" key="1">
    <citation type="journal article" date="2014" name="Science">
        <title>The coffee genome provides insight into the convergent evolution of caffeine biosynthesis.</title>
        <authorList>
            <person name="Denoeud F."/>
            <person name="Carretero-Paulet L."/>
            <person name="Dereeper A."/>
            <person name="Droc G."/>
            <person name="Guyot R."/>
            <person name="Pietrella M."/>
            <person name="Zheng C."/>
            <person name="Alberti A."/>
            <person name="Anthony F."/>
            <person name="Aprea G."/>
            <person name="Aury J.M."/>
            <person name="Bento P."/>
            <person name="Bernard M."/>
            <person name="Bocs S."/>
            <person name="Campa C."/>
            <person name="Cenci A."/>
            <person name="Combes M.C."/>
            <person name="Crouzillat D."/>
            <person name="Da Silva C."/>
            <person name="Daddiego L."/>
            <person name="De Bellis F."/>
            <person name="Dussert S."/>
            <person name="Garsmeur O."/>
            <person name="Gayraud T."/>
            <person name="Guignon V."/>
            <person name="Jahn K."/>
            <person name="Jamilloux V."/>
            <person name="Joet T."/>
            <person name="Labadie K."/>
            <person name="Lan T."/>
            <person name="Leclercq J."/>
            <person name="Lepelley M."/>
            <person name="Leroy T."/>
            <person name="Li L.T."/>
            <person name="Librado P."/>
            <person name="Lopez L."/>
            <person name="Munoz A."/>
            <person name="Noel B."/>
            <person name="Pallavicini A."/>
            <person name="Perrotta G."/>
            <person name="Poncet V."/>
            <person name="Pot D."/>
            <person name="Priyono X."/>
            <person name="Rigoreau M."/>
            <person name="Rouard M."/>
            <person name="Rozas J."/>
            <person name="Tranchant-Dubreuil C."/>
            <person name="VanBuren R."/>
            <person name="Zhang Q."/>
            <person name="Andrade A.C."/>
            <person name="Argout X."/>
            <person name="Bertrand B."/>
            <person name="de Kochko A."/>
            <person name="Graziosi G."/>
            <person name="Henry R.J."/>
            <person name="Jayarama X."/>
            <person name="Ming R."/>
            <person name="Nagai C."/>
            <person name="Rounsley S."/>
            <person name="Sankoff D."/>
            <person name="Giuliano G."/>
            <person name="Albert V.A."/>
            <person name="Wincker P."/>
            <person name="Lashermes P."/>
        </authorList>
    </citation>
    <scope>NUCLEOTIDE SEQUENCE [LARGE SCALE GENOMIC DNA]</scope>
    <source>
        <strain evidence="11">cv. DH200-94</strain>
    </source>
</reference>
<keyword evidence="11" id="KW-1185">Reference proteome</keyword>
<accession>A0A068V8G9</accession>
<keyword evidence="5" id="KW-0479">Metal-binding</keyword>
<dbReference type="OrthoDB" id="2668416at2759"/>
<dbReference type="PANTHER" id="PTHR22930:SF291">
    <property type="entry name" value="EXPRESSED PROTEIN"/>
    <property type="match status" value="1"/>
</dbReference>
<evidence type="ECO:0000256" key="1">
    <source>
        <dbReference type="ARBA" id="ARBA00001968"/>
    </source>
</evidence>
<evidence type="ECO:0000256" key="5">
    <source>
        <dbReference type="ARBA" id="ARBA00022723"/>
    </source>
</evidence>
<organism evidence="10 11">
    <name type="scientific">Coffea canephora</name>
    <name type="common">Robusta coffee</name>
    <dbReference type="NCBI Taxonomy" id="49390"/>
    <lineage>
        <taxon>Eukaryota</taxon>
        <taxon>Viridiplantae</taxon>
        <taxon>Streptophyta</taxon>
        <taxon>Embryophyta</taxon>
        <taxon>Tracheophyta</taxon>
        <taxon>Spermatophyta</taxon>
        <taxon>Magnoliopsida</taxon>
        <taxon>eudicotyledons</taxon>
        <taxon>Gunneridae</taxon>
        <taxon>Pentapetalae</taxon>
        <taxon>asterids</taxon>
        <taxon>lamiids</taxon>
        <taxon>Gentianales</taxon>
        <taxon>Rubiaceae</taxon>
        <taxon>Ixoroideae</taxon>
        <taxon>Gardenieae complex</taxon>
        <taxon>Bertiereae - Coffeeae clade</taxon>
        <taxon>Coffeeae</taxon>
        <taxon>Coffea</taxon>
    </lineage>
</organism>
<feature type="region of interest" description="Disordered" evidence="8">
    <location>
        <begin position="1"/>
        <end position="28"/>
    </location>
</feature>
<dbReference type="PhylomeDB" id="A0A068V8G9"/>
<evidence type="ECO:0000256" key="4">
    <source>
        <dbReference type="ARBA" id="ARBA00022722"/>
    </source>
</evidence>
<name>A0A068V8G9_COFCA</name>
<dbReference type="Proteomes" id="UP000295252">
    <property type="component" value="Chromosome II"/>
</dbReference>
<comment type="subcellular location">
    <subcellularLocation>
        <location evidence="2">Nucleus</location>
    </subcellularLocation>
</comment>
<evidence type="ECO:0000256" key="6">
    <source>
        <dbReference type="ARBA" id="ARBA00022801"/>
    </source>
</evidence>
<dbReference type="EMBL" id="HG739222">
    <property type="protein sequence ID" value="CDP16847.1"/>
    <property type="molecule type" value="Genomic_DNA"/>
</dbReference>
<evidence type="ECO:0000313" key="10">
    <source>
        <dbReference type="EMBL" id="CDP16847.1"/>
    </source>
</evidence>
<feature type="compositionally biased region" description="Basic residues" evidence="8">
    <location>
        <begin position="1"/>
        <end position="13"/>
    </location>
</feature>